<dbReference type="InterPro" id="IPR036899">
    <property type="entry name" value="Ribosomal_uL13_sf"/>
</dbReference>
<evidence type="ECO:0000256" key="1">
    <source>
        <dbReference type="ARBA" id="ARBA00006227"/>
    </source>
</evidence>
<dbReference type="PANTHER" id="PTHR11545">
    <property type="entry name" value="RIBOSOMAL PROTEIN L13"/>
    <property type="match status" value="1"/>
</dbReference>
<proteinExistence type="inferred from homology"/>
<evidence type="ECO:0000256" key="4">
    <source>
        <dbReference type="HAMAP-Rule" id="MF_01366"/>
    </source>
</evidence>
<comment type="caution">
    <text evidence="7">The sequence shown here is derived from an EMBL/GenBank/DDBJ whole genome shotgun (WGS) entry which is preliminary data.</text>
</comment>
<dbReference type="STRING" id="1797469.A3F08_03580"/>
<dbReference type="InterPro" id="IPR005823">
    <property type="entry name" value="Ribosomal_uL13_bac-type"/>
</dbReference>
<dbReference type="NCBIfam" id="TIGR01066">
    <property type="entry name" value="rplM_bact"/>
    <property type="match status" value="1"/>
</dbReference>
<dbReference type="Proteomes" id="UP000176451">
    <property type="component" value="Unassembled WGS sequence"/>
</dbReference>
<keyword evidence="3 4" id="KW-0687">Ribonucleoprotein</keyword>
<evidence type="ECO:0000256" key="6">
    <source>
        <dbReference type="RuleBase" id="RU003878"/>
    </source>
</evidence>
<organism evidence="7 8">
    <name type="scientific">Candidatus Berkelbacteria bacterium RIFCSPHIGHO2_12_FULL_36_9</name>
    <dbReference type="NCBI Taxonomy" id="1797469"/>
    <lineage>
        <taxon>Bacteria</taxon>
        <taxon>Candidatus Berkelbacteria</taxon>
    </lineage>
</organism>
<evidence type="ECO:0000256" key="2">
    <source>
        <dbReference type="ARBA" id="ARBA00022980"/>
    </source>
</evidence>
<dbReference type="GO" id="GO:1990904">
    <property type="term" value="C:ribonucleoprotein complex"/>
    <property type="evidence" value="ECO:0007669"/>
    <property type="project" value="UniProtKB-KW"/>
</dbReference>
<dbReference type="CDD" id="cd00392">
    <property type="entry name" value="Ribosomal_L13"/>
    <property type="match status" value="1"/>
</dbReference>
<evidence type="ECO:0000256" key="3">
    <source>
        <dbReference type="ARBA" id="ARBA00023274"/>
    </source>
</evidence>
<dbReference type="HAMAP" id="MF_01366">
    <property type="entry name" value="Ribosomal_uL13"/>
    <property type="match status" value="1"/>
</dbReference>
<dbReference type="GO" id="GO:0017148">
    <property type="term" value="P:negative regulation of translation"/>
    <property type="evidence" value="ECO:0007669"/>
    <property type="project" value="TreeGrafter"/>
</dbReference>
<dbReference type="GO" id="GO:0005840">
    <property type="term" value="C:ribosome"/>
    <property type="evidence" value="ECO:0007669"/>
    <property type="project" value="UniProtKB-KW"/>
</dbReference>
<keyword evidence="2 4" id="KW-0689">Ribosomal protein</keyword>
<dbReference type="InterPro" id="IPR005822">
    <property type="entry name" value="Ribosomal_uL13"/>
</dbReference>
<dbReference type="EMBL" id="MEZV01000001">
    <property type="protein sequence ID" value="OGD67989.1"/>
    <property type="molecule type" value="Genomic_DNA"/>
</dbReference>
<comment type="similarity">
    <text evidence="1 4 5">Belongs to the universal ribosomal protein uL13 family.</text>
</comment>
<dbReference type="PROSITE" id="PS00783">
    <property type="entry name" value="RIBOSOMAL_L13"/>
    <property type="match status" value="1"/>
</dbReference>
<evidence type="ECO:0000256" key="5">
    <source>
        <dbReference type="RuleBase" id="RU003877"/>
    </source>
</evidence>
<dbReference type="PANTHER" id="PTHR11545:SF2">
    <property type="entry name" value="LARGE RIBOSOMAL SUBUNIT PROTEIN UL13M"/>
    <property type="match status" value="1"/>
</dbReference>
<sequence length="125" mass="14144">MKKTIQLKTHKIDADGQVLGRLSTKIADLLRGKGKVEFVPNVNVGDKVVVVNVSKIVMTGRKIDSKQFARHSGYLGHLKFTSLKELFKNKPEEVLKRAVKGMLPKNKLRNGWMKNLTIYRGENND</sequence>
<dbReference type="PIRSF" id="PIRSF002181">
    <property type="entry name" value="Ribosomal_L13"/>
    <property type="match status" value="1"/>
</dbReference>
<dbReference type="AlphaFoldDB" id="A0A1F5EKN9"/>
<reference evidence="7 8" key="1">
    <citation type="journal article" date="2016" name="Nat. Commun.">
        <title>Thousands of microbial genomes shed light on interconnected biogeochemical processes in an aquifer system.</title>
        <authorList>
            <person name="Anantharaman K."/>
            <person name="Brown C.T."/>
            <person name="Hug L.A."/>
            <person name="Sharon I."/>
            <person name="Castelle C.J."/>
            <person name="Probst A.J."/>
            <person name="Thomas B.C."/>
            <person name="Singh A."/>
            <person name="Wilkins M.J."/>
            <person name="Karaoz U."/>
            <person name="Brodie E.L."/>
            <person name="Williams K.H."/>
            <person name="Hubbard S.S."/>
            <person name="Banfield J.F."/>
        </authorList>
    </citation>
    <scope>NUCLEOTIDE SEQUENCE [LARGE SCALE GENOMIC DNA]</scope>
</reference>
<dbReference type="Pfam" id="PF00572">
    <property type="entry name" value="Ribosomal_L13"/>
    <property type="match status" value="1"/>
</dbReference>
<dbReference type="SUPFAM" id="SSF52161">
    <property type="entry name" value="Ribosomal protein L13"/>
    <property type="match status" value="1"/>
</dbReference>
<dbReference type="InterPro" id="IPR023563">
    <property type="entry name" value="Ribosomal_uL13_CS"/>
</dbReference>
<gene>
    <name evidence="4 6" type="primary">rplM</name>
    <name evidence="7" type="ORF">A3F08_03580</name>
</gene>
<dbReference type="Gene3D" id="3.90.1180.10">
    <property type="entry name" value="Ribosomal protein L13"/>
    <property type="match status" value="1"/>
</dbReference>
<comment type="subunit">
    <text evidence="4">Part of the 50S ribosomal subunit.</text>
</comment>
<name>A0A1F5EKN9_9BACT</name>
<dbReference type="GO" id="GO:0006412">
    <property type="term" value="P:translation"/>
    <property type="evidence" value="ECO:0007669"/>
    <property type="project" value="UniProtKB-UniRule"/>
</dbReference>
<accession>A0A1F5EKN9</accession>
<dbReference type="GO" id="GO:0003735">
    <property type="term" value="F:structural constituent of ribosome"/>
    <property type="evidence" value="ECO:0007669"/>
    <property type="project" value="InterPro"/>
</dbReference>
<evidence type="ECO:0000313" key="8">
    <source>
        <dbReference type="Proteomes" id="UP000176451"/>
    </source>
</evidence>
<protein>
    <recommendedName>
        <fullName evidence="4">Large ribosomal subunit protein uL13</fullName>
    </recommendedName>
</protein>
<comment type="function">
    <text evidence="4 6">This protein is one of the early assembly proteins of the 50S ribosomal subunit, although it is not seen to bind rRNA by itself. It is important during the early stages of 50S assembly.</text>
</comment>
<evidence type="ECO:0000313" key="7">
    <source>
        <dbReference type="EMBL" id="OGD67989.1"/>
    </source>
</evidence>
<dbReference type="GO" id="GO:0003729">
    <property type="term" value="F:mRNA binding"/>
    <property type="evidence" value="ECO:0007669"/>
    <property type="project" value="TreeGrafter"/>
</dbReference>